<dbReference type="InterPro" id="IPR000642">
    <property type="entry name" value="Peptidase_M41"/>
</dbReference>
<dbReference type="GO" id="GO:0004176">
    <property type="term" value="F:ATP-dependent peptidase activity"/>
    <property type="evidence" value="ECO:0007669"/>
    <property type="project" value="InterPro"/>
</dbReference>
<name>A0A2M8GMM6_9BACT</name>
<dbReference type="InterPro" id="IPR037219">
    <property type="entry name" value="Peptidase_M41-like"/>
</dbReference>
<comment type="caution">
    <text evidence="2">The sequence shown here is derived from an EMBL/GenBank/DDBJ whole genome shotgun (WGS) entry which is preliminary data.</text>
</comment>
<reference evidence="3" key="1">
    <citation type="submission" date="2017-09" db="EMBL/GenBank/DDBJ databases">
        <title>Depth-based differentiation of microbial function through sediment-hosted aquifers and enrichment of novel symbionts in the deep terrestrial subsurface.</title>
        <authorList>
            <person name="Probst A.J."/>
            <person name="Ladd B."/>
            <person name="Jarett J.K."/>
            <person name="Geller-Mcgrath D.E."/>
            <person name="Sieber C.M.K."/>
            <person name="Emerson J.B."/>
            <person name="Anantharaman K."/>
            <person name="Thomas B.C."/>
            <person name="Malmstrom R."/>
            <person name="Stieglmeier M."/>
            <person name="Klingl A."/>
            <person name="Woyke T."/>
            <person name="Ryan C.M."/>
            <person name="Banfield J.F."/>
        </authorList>
    </citation>
    <scope>NUCLEOTIDE SEQUENCE [LARGE SCALE GENOMIC DNA]</scope>
</reference>
<sequence>RGMALGYTLIPPAKDKLHETKTNLLEKISVMMGGRAAEQIIFDEVTTGAANDFDQATNIAKAMVIEYGMSDLGPINYGPTMDVTEWGKSYFEQSSVSQEMMAKIDSEVKKIITSCFDRAVDIIKTKKNLLDKTAEELIKKEGLDGDEFVKIVGKKEKTS</sequence>
<dbReference type="SUPFAM" id="SSF140990">
    <property type="entry name" value="FtsH protease domain-like"/>
    <property type="match status" value="1"/>
</dbReference>
<dbReference type="Gene3D" id="1.20.58.760">
    <property type="entry name" value="Peptidase M41"/>
    <property type="match status" value="1"/>
</dbReference>
<evidence type="ECO:0000259" key="1">
    <source>
        <dbReference type="Pfam" id="PF01434"/>
    </source>
</evidence>
<evidence type="ECO:0000313" key="2">
    <source>
        <dbReference type="EMBL" id="PJC81796.1"/>
    </source>
</evidence>
<dbReference type="Pfam" id="PF01434">
    <property type="entry name" value="Peptidase_M41"/>
    <property type="match status" value="1"/>
</dbReference>
<dbReference type="AlphaFoldDB" id="A0A2M8GMM6"/>
<organism evidence="2 3">
    <name type="scientific">Candidatus Roizmanbacteria bacterium CG_4_8_14_3_um_filter_36_10</name>
    <dbReference type="NCBI Taxonomy" id="1974834"/>
    <lineage>
        <taxon>Bacteria</taxon>
        <taxon>Candidatus Roizmaniibacteriota</taxon>
    </lineage>
</organism>
<keyword evidence="2" id="KW-0131">Cell cycle</keyword>
<dbReference type="Proteomes" id="UP000229370">
    <property type="component" value="Unassembled WGS sequence"/>
</dbReference>
<dbReference type="PANTHER" id="PTHR23076:SF97">
    <property type="entry name" value="ATP-DEPENDENT ZINC METALLOPROTEASE YME1L1"/>
    <property type="match status" value="1"/>
</dbReference>
<proteinExistence type="predicted"/>
<dbReference type="GO" id="GO:0005886">
    <property type="term" value="C:plasma membrane"/>
    <property type="evidence" value="ECO:0007669"/>
    <property type="project" value="TreeGrafter"/>
</dbReference>
<gene>
    <name evidence="2" type="ORF">CO007_02740</name>
</gene>
<dbReference type="EMBL" id="PFQK01000049">
    <property type="protein sequence ID" value="PJC81796.1"/>
    <property type="molecule type" value="Genomic_DNA"/>
</dbReference>
<dbReference type="GO" id="GO:0005524">
    <property type="term" value="F:ATP binding"/>
    <property type="evidence" value="ECO:0007669"/>
    <property type="project" value="InterPro"/>
</dbReference>
<dbReference type="GO" id="GO:0006508">
    <property type="term" value="P:proteolysis"/>
    <property type="evidence" value="ECO:0007669"/>
    <property type="project" value="InterPro"/>
</dbReference>
<dbReference type="GO" id="GO:0004222">
    <property type="term" value="F:metalloendopeptidase activity"/>
    <property type="evidence" value="ECO:0007669"/>
    <property type="project" value="InterPro"/>
</dbReference>
<dbReference type="GO" id="GO:0051301">
    <property type="term" value="P:cell division"/>
    <property type="evidence" value="ECO:0007669"/>
    <property type="project" value="UniProtKB-KW"/>
</dbReference>
<keyword evidence="2" id="KW-0132">Cell division</keyword>
<accession>A0A2M8GMM6</accession>
<protein>
    <submittedName>
        <fullName evidence="2">Cell division protein FtsH</fullName>
    </submittedName>
</protein>
<feature type="domain" description="Peptidase M41" evidence="1">
    <location>
        <begin position="1"/>
        <end position="151"/>
    </location>
</feature>
<dbReference type="GO" id="GO:0030163">
    <property type="term" value="P:protein catabolic process"/>
    <property type="evidence" value="ECO:0007669"/>
    <property type="project" value="TreeGrafter"/>
</dbReference>
<feature type="non-terminal residue" evidence="2">
    <location>
        <position position="1"/>
    </location>
</feature>
<dbReference type="PANTHER" id="PTHR23076">
    <property type="entry name" value="METALLOPROTEASE M41 FTSH"/>
    <property type="match status" value="1"/>
</dbReference>
<evidence type="ECO:0000313" key="3">
    <source>
        <dbReference type="Proteomes" id="UP000229370"/>
    </source>
</evidence>